<dbReference type="Pfam" id="PF01416">
    <property type="entry name" value="PseudoU_synth_1"/>
    <property type="match status" value="2"/>
</dbReference>
<proteinExistence type="inferred from homology"/>
<evidence type="ECO:0000256" key="1">
    <source>
        <dbReference type="ARBA" id="ARBA00009375"/>
    </source>
</evidence>
<evidence type="ECO:0000256" key="3">
    <source>
        <dbReference type="ARBA" id="ARBA00023235"/>
    </source>
</evidence>
<evidence type="ECO:0000256" key="5">
    <source>
        <dbReference type="PIRSR" id="PIRSR001430-1"/>
    </source>
</evidence>
<dbReference type="Proteomes" id="UP000239549">
    <property type="component" value="Unassembled WGS sequence"/>
</dbReference>
<evidence type="ECO:0000256" key="7">
    <source>
        <dbReference type="RuleBase" id="RU003792"/>
    </source>
</evidence>
<dbReference type="Gene3D" id="3.30.70.660">
    <property type="entry name" value="Pseudouridine synthase I, catalytic domain, C-terminal subdomain"/>
    <property type="match status" value="1"/>
</dbReference>
<dbReference type="RefSeq" id="WP_174705123.1">
    <property type="nucleotide sequence ID" value="NZ_BFAV01000004.1"/>
</dbReference>
<feature type="domain" description="Pseudouridine synthase I TruA alpha/beta" evidence="8">
    <location>
        <begin position="8"/>
        <end position="106"/>
    </location>
</feature>
<feature type="domain" description="Pseudouridine synthase I TruA alpha/beta" evidence="8">
    <location>
        <begin position="148"/>
        <end position="247"/>
    </location>
</feature>
<dbReference type="SUPFAM" id="SSF55120">
    <property type="entry name" value="Pseudouridine synthase"/>
    <property type="match status" value="1"/>
</dbReference>
<dbReference type="InterPro" id="IPR020095">
    <property type="entry name" value="PsdUridine_synth_TruA_C"/>
</dbReference>
<evidence type="ECO:0000259" key="8">
    <source>
        <dbReference type="Pfam" id="PF01416"/>
    </source>
</evidence>
<evidence type="ECO:0000256" key="4">
    <source>
        <dbReference type="HAMAP-Rule" id="MF_00171"/>
    </source>
</evidence>
<dbReference type="GO" id="GO:0031119">
    <property type="term" value="P:tRNA pseudouridine synthesis"/>
    <property type="evidence" value="ECO:0007669"/>
    <property type="project" value="UniProtKB-UniRule"/>
</dbReference>
<dbReference type="AlphaFoldDB" id="A0A2L2X7H9"/>
<dbReference type="HAMAP" id="MF_00171">
    <property type="entry name" value="TruA"/>
    <property type="match status" value="1"/>
</dbReference>
<keyword evidence="3 4" id="KW-0413">Isomerase</keyword>
<comment type="similarity">
    <text evidence="1 4 7">Belongs to the tRNA pseudouridine synthase TruA family.</text>
</comment>
<comment type="subunit">
    <text evidence="4">Homodimer.</text>
</comment>
<evidence type="ECO:0000256" key="6">
    <source>
        <dbReference type="PIRSR" id="PIRSR001430-2"/>
    </source>
</evidence>
<dbReference type="InterPro" id="IPR020103">
    <property type="entry name" value="PsdUridine_synth_cat_dom_sf"/>
</dbReference>
<protein>
    <recommendedName>
        <fullName evidence="4">tRNA pseudouridine synthase A</fullName>
        <ecNumber evidence="4">5.4.99.12</ecNumber>
    </recommendedName>
    <alternativeName>
        <fullName evidence="4">tRNA pseudouridine(38-40) synthase</fullName>
    </alternativeName>
    <alternativeName>
        <fullName evidence="4">tRNA pseudouridylate synthase I</fullName>
    </alternativeName>
    <alternativeName>
        <fullName evidence="4">tRNA-uridine isomerase I</fullName>
    </alternativeName>
</protein>
<name>A0A2L2X7H9_9FIRM</name>
<evidence type="ECO:0000313" key="10">
    <source>
        <dbReference type="Proteomes" id="UP000239549"/>
    </source>
</evidence>
<dbReference type="Gene3D" id="3.30.70.580">
    <property type="entry name" value="Pseudouridine synthase I, catalytic domain, N-terminal subdomain"/>
    <property type="match status" value="1"/>
</dbReference>
<dbReference type="CDD" id="cd02570">
    <property type="entry name" value="PseudoU_synth_EcTruA"/>
    <property type="match status" value="1"/>
</dbReference>
<dbReference type="PANTHER" id="PTHR11142">
    <property type="entry name" value="PSEUDOURIDYLATE SYNTHASE"/>
    <property type="match status" value="1"/>
</dbReference>
<comment type="catalytic activity">
    <reaction evidence="4 7">
        <text>uridine(38/39/40) in tRNA = pseudouridine(38/39/40) in tRNA</text>
        <dbReference type="Rhea" id="RHEA:22376"/>
        <dbReference type="Rhea" id="RHEA-COMP:10085"/>
        <dbReference type="Rhea" id="RHEA-COMP:10087"/>
        <dbReference type="ChEBI" id="CHEBI:65314"/>
        <dbReference type="ChEBI" id="CHEBI:65315"/>
        <dbReference type="EC" id="5.4.99.12"/>
    </reaction>
</comment>
<dbReference type="PIRSF" id="PIRSF001430">
    <property type="entry name" value="tRNA_psdUrid_synth"/>
    <property type="match status" value="1"/>
</dbReference>
<reference evidence="10" key="1">
    <citation type="submission" date="2018-02" db="EMBL/GenBank/DDBJ databases">
        <title>Genome sequence of Desulfocucumis palustris strain NAW-5.</title>
        <authorList>
            <person name="Watanabe M."/>
            <person name="Kojima H."/>
            <person name="Fukui M."/>
        </authorList>
    </citation>
    <scope>NUCLEOTIDE SEQUENCE [LARGE SCALE GENOMIC DNA]</scope>
    <source>
        <strain evidence="10">NAW-5</strain>
    </source>
</reference>
<evidence type="ECO:0000256" key="2">
    <source>
        <dbReference type="ARBA" id="ARBA00022694"/>
    </source>
</evidence>
<feature type="binding site" evidence="4 6">
    <location>
        <position position="113"/>
    </location>
    <ligand>
        <name>substrate</name>
    </ligand>
</feature>
<accession>A0A2L2X7H9</accession>
<sequence>MRNIKLTVAYDGTRYHGFQEQRGTGLPTIQEELEKALQLLSGQVIRLIGAGRTDSGVHARGQVVNFDAGDWRIPTDRIPLAMNSRLPVDIAVLSARDVPEDFHARFSAVAKTYIYSIYNSRVPDPLLRRFTYFVPRMLDHGAMDGAGAMLVGRHDFSAFKAEGTPVKSTVRTIYGLNVGRHGNIIKITVRGDGFLYNMVRIIAGTLLEVGLGKQSPEYLLAVLKSKRRELAGATVPPQGLCLLEVEY</sequence>
<comment type="caution">
    <text evidence="9">The sequence shown here is derived from an EMBL/GenBank/DDBJ whole genome shotgun (WGS) entry which is preliminary data.</text>
</comment>
<feature type="active site" description="Nucleophile" evidence="4 5">
    <location>
        <position position="54"/>
    </location>
</feature>
<dbReference type="InterPro" id="IPR020097">
    <property type="entry name" value="PsdUridine_synth_TruA_a/b_dom"/>
</dbReference>
<evidence type="ECO:0000313" key="9">
    <source>
        <dbReference type="EMBL" id="GBF31922.1"/>
    </source>
</evidence>
<dbReference type="PANTHER" id="PTHR11142:SF0">
    <property type="entry name" value="TRNA PSEUDOURIDINE SYNTHASE-LIKE 1"/>
    <property type="match status" value="1"/>
</dbReference>
<comment type="caution">
    <text evidence="4">Lacks conserved residue(s) required for the propagation of feature annotation.</text>
</comment>
<gene>
    <name evidence="4" type="primary">truA</name>
    <name evidence="9" type="ORF">DCCM_0106</name>
</gene>
<keyword evidence="10" id="KW-1185">Reference proteome</keyword>
<organism evidence="9 10">
    <name type="scientific">Desulfocucumis palustris</name>
    <dbReference type="NCBI Taxonomy" id="1898651"/>
    <lineage>
        <taxon>Bacteria</taxon>
        <taxon>Bacillati</taxon>
        <taxon>Bacillota</taxon>
        <taxon>Clostridia</taxon>
        <taxon>Eubacteriales</taxon>
        <taxon>Desulfocucumaceae</taxon>
        <taxon>Desulfocucumis</taxon>
    </lineage>
</organism>
<dbReference type="InterPro" id="IPR001406">
    <property type="entry name" value="PsdUridine_synth_TruA"/>
</dbReference>
<keyword evidence="2 4" id="KW-0819">tRNA processing</keyword>
<dbReference type="EC" id="5.4.99.12" evidence="4"/>
<comment type="function">
    <text evidence="4">Formation of pseudouridine at positions 38, 39 and 40 in the anticodon stem and loop of transfer RNAs.</text>
</comment>
<dbReference type="FunFam" id="3.30.70.580:FF:000001">
    <property type="entry name" value="tRNA pseudouridine synthase A"/>
    <property type="match status" value="1"/>
</dbReference>
<dbReference type="EMBL" id="BFAV01000004">
    <property type="protein sequence ID" value="GBF31922.1"/>
    <property type="molecule type" value="Genomic_DNA"/>
</dbReference>
<dbReference type="InterPro" id="IPR020094">
    <property type="entry name" value="TruA/RsuA/RluB/E/F_N"/>
</dbReference>
<dbReference type="GO" id="GO:0003723">
    <property type="term" value="F:RNA binding"/>
    <property type="evidence" value="ECO:0007669"/>
    <property type="project" value="InterPro"/>
</dbReference>
<dbReference type="GO" id="GO:0160147">
    <property type="term" value="F:tRNA pseudouridine(38-40) synthase activity"/>
    <property type="evidence" value="ECO:0007669"/>
    <property type="project" value="UniProtKB-EC"/>
</dbReference>
<dbReference type="NCBIfam" id="TIGR00071">
    <property type="entry name" value="hisT_truA"/>
    <property type="match status" value="1"/>
</dbReference>